<sequence length="66" mass="7470">HKHGCLQVAMYSLYALCESSSRSYVAAIFFCLLVLRKQQITNLHQSAPYSDVIPTPGPLFSSFYNR</sequence>
<feature type="domain" description="Rad21/Rec8-like protein C-terminal eukaryotic" evidence="1">
    <location>
        <begin position="12"/>
        <end position="58"/>
    </location>
</feature>
<protein>
    <recommendedName>
        <fullName evidence="1">Rad21/Rec8-like protein C-terminal eukaryotic domain-containing protein</fullName>
    </recommendedName>
</protein>
<evidence type="ECO:0000313" key="3">
    <source>
        <dbReference type="Proteomes" id="UP000694700"/>
    </source>
</evidence>
<name>A0A8C1V2N8_CYPCA</name>
<organism evidence="2 3">
    <name type="scientific">Cyprinus carpio</name>
    <name type="common">Common carp</name>
    <dbReference type="NCBI Taxonomy" id="7962"/>
    <lineage>
        <taxon>Eukaryota</taxon>
        <taxon>Metazoa</taxon>
        <taxon>Chordata</taxon>
        <taxon>Craniata</taxon>
        <taxon>Vertebrata</taxon>
        <taxon>Euteleostomi</taxon>
        <taxon>Actinopterygii</taxon>
        <taxon>Neopterygii</taxon>
        <taxon>Teleostei</taxon>
        <taxon>Ostariophysi</taxon>
        <taxon>Cypriniformes</taxon>
        <taxon>Cyprinidae</taxon>
        <taxon>Cyprininae</taxon>
        <taxon>Cyprinus</taxon>
    </lineage>
</organism>
<dbReference type="InterPro" id="IPR006909">
    <property type="entry name" value="Rad21/Rec8_C_eu"/>
</dbReference>
<reference evidence="2" key="1">
    <citation type="submission" date="2025-08" db="UniProtKB">
        <authorList>
            <consortium name="Ensembl"/>
        </authorList>
    </citation>
    <scope>IDENTIFICATION</scope>
</reference>
<dbReference type="Pfam" id="PF04824">
    <property type="entry name" value="Rad21_Rec8"/>
    <property type="match status" value="1"/>
</dbReference>
<dbReference type="Ensembl" id="ENSCCRT00015045233.1">
    <property type="protein sequence ID" value="ENSCCRP00015043754.1"/>
    <property type="gene ID" value="ENSCCRG00015018143.1"/>
</dbReference>
<evidence type="ECO:0000259" key="1">
    <source>
        <dbReference type="Pfam" id="PF04824"/>
    </source>
</evidence>
<dbReference type="Proteomes" id="UP000694700">
    <property type="component" value="Unplaced"/>
</dbReference>
<dbReference type="SUPFAM" id="SSF46785">
    <property type="entry name" value="Winged helix' DNA-binding domain"/>
    <property type="match status" value="1"/>
</dbReference>
<dbReference type="AlphaFoldDB" id="A0A8C1V2N8"/>
<dbReference type="InterPro" id="IPR036390">
    <property type="entry name" value="WH_DNA-bd_sf"/>
</dbReference>
<proteinExistence type="predicted"/>
<accession>A0A8C1V2N8</accession>
<evidence type="ECO:0000313" key="2">
    <source>
        <dbReference type="Ensembl" id="ENSCCRP00015043754.1"/>
    </source>
</evidence>